<dbReference type="Proteomes" id="UP001501455">
    <property type="component" value="Unassembled WGS sequence"/>
</dbReference>
<comment type="caution">
    <text evidence="1">The sequence shown here is derived from an EMBL/GenBank/DDBJ whole genome shotgun (WGS) entry which is preliminary data.</text>
</comment>
<reference evidence="2" key="1">
    <citation type="journal article" date="2019" name="Int. J. Syst. Evol. Microbiol.">
        <title>The Global Catalogue of Microorganisms (GCM) 10K type strain sequencing project: providing services to taxonomists for standard genome sequencing and annotation.</title>
        <authorList>
            <consortium name="The Broad Institute Genomics Platform"/>
            <consortium name="The Broad Institute Genome Sequencing Center for Infectious Disease"/>
            <person name="Wu L."/>
            <person name="Ma J."/>
        </authorList>
    </citation>
    <scope>NUCLEOTIDE SEQUENCE [LARGE SCALE GENOMIC DNA]</scope>
    <source>
        <strain evidence="2">JCM 4816</strain>
    </source>
</reference>
<sequence length="149" mass="15793">MSSGYGLTPTTKALHVSFSYVFDTADCTDGEASVSPFSVLDVLQVHVREAGSMPYLTARVSSTAHDLTPDRACTPGPRRPHYPPVRHELTRAAVSRPVRHRRCSASGVRVAGDAGTGDGSLRAVLTHVRDELPSPKGGPAAHLLAVRLA</sequence>
<organism evidence="1 2">
    <name type="scientific">Streptomyces prasinosporus</name>
    <dbReference type="NCBI Taxonomy" id="68256"/>
    <lineage>
        <taxon>Bacteria</taxon>
        <taxon>Bacillati</taxon>
        <taxon>Actinomycetota</taxon>
        <taxon>Actinomycetes</taxon>
        <taxon>Kitasatosporales</taxon>
        <taxon>Streptomycetaceae</taxon>
        <taxon>Streptomyces</taxon>
        <taxon>Streptomyces albogriseolus group</taxon>
    </lineage>
</organism>
<protein>
    <submittedName>
        <fullName evidence="1">Uncharacterized protein</fullName>
    </submittedName>
</protein>
<gene>
    <name evidence="1" type="ORF">GCM10019016_009540</name>
</gene>
<proteinExistence type="predicted"/>
<evidence type="ECO:0000313" key="1">
    <source>
        <dbReference type="EMBL" id="GAA3493855.1"/>
    </source>
</evidence>
<dbReference type="EMBL" id="BAAAXF010000014">
    <property type="protein sequence ID" value="GAA3493855.1"/>
    <property type="molecule type" value="Genomic_DNA"/>
</dbReference>
<evidence type="ECO:0000313" key="2">
    <source>
        <dbReference type="Proteomes" id="UP001501455"/>
    </source>
</evidence>
<keyword evidence="2" id="KW-1185">Reference proteome</keyword>
<name>A0ABP6TFA1_9ACTN</name>
<accession>A0ABP6TFA1</accession>